<proteinExistence type="predicted"/>
<evidence type="ECO:0000313" key="2">
    <source>
        <dbReference type="Proteomes" id="UP000289775"/>
    </source>
</evidence>
<reference evidence="1 2" key="1">
    <citation type="submission" date="2014-12" db="EMBL/GenBank/DDBJ databases">
        <title>Genome sequence of Flavobacterium beibuense RSKm HC5.</title>
        <authorList>
            <person name="Kim J.F."/>
            <person name="Song J.Y."/>
            <person name="Kwak M.-J."/>
            <person name="Lee S.-W."/>
        </authorList>
    </citation>
    <scope>NUCLEOTIDE SEQUENCE [LARGE SCALE GENOMIC DNA]</scope>
    <source>
        <strain evidence="1 2">RSKm HC5</strain>
    </source>
</reference>
<sequence>MKRIYLPLLGTALLLLTSCGPKRLGCGKRWCEATKSTEQVNIKKDA</sequence>
<keyword evidence="2" id="KW-1185">Reference proteome</keyword>
<dbReference type="AlphaFoldDB" id="A0A444W5T6"/>
<accession>A0A444W5T6</accession>
<evidence type="ECO:0000313" key="1">
    <source>
        <dbReference type="EMBL" id="RYJ41230.1"/>
    </source>
</evidence>
<protein>
    <recommendedName>
        <fullName evidence="3">Lipoprotein</fullName>
    </recommendedName>
</protein>
<comment type="caution">
    <text evidence="1">The sequence shown here is derived from an EMBL/GenBank/DDBJ whole genome shotgun (WGS) entry which is preliminary data.</text>
</comment>
<dbReference type="Proteomes" id="UP000289775">
    <property type="component" value="Unassembled WGS sequence"/>
</dbReference>
<dbReference type="EMBL" id="JUIW01000012">
    <property type="protein sequence ID" value="RYJ41230.1"/>
    <property type="molecule type" value="Genomic_DNA"/>
</dbReference>
<name>A0A444W5T6_9FLAO</name>
<dbReference type="RefSeq" id="WP_165357709.1">
    <property type="nucleotide sequence ID" value="NZ_JUIW01000012.1"/>
</dbReference>
<evidence type="ECO:0008006" key="3">
    <source>
        <dbReference type="Google" id="ProtNLM"/>
    </source>
</evidence>
<gene>
    <name evidence="1" type="ORF">NU09_3264</name>
</gene>
<dbReference type="PROSITE" id="PS51257">
    <property type="entry name" value="PROKAR_LIPOPROTEIN"/>
    <property type="match status" value="1"/>
</dbReference>
<organism evidence="1 2">
    <name type="scientific">Flavobacterium beibuense</name>
    <dbReference type="NCBI Taxonomy" id="657326"/>
    <lineage>
        <taxon>Bacteria</taxon>
        <taxon>Pseudomonadati</taxon>
        <taxon>Bacteroidota</taxon>
        <taxon>Flavobacteriia</taxon>
        <taxon>Flavobacteriales</taxon>
        <taxon>Flavobacteriaceae</taxon>
        <taxon>Flavobacterium</taxon>
    </lineage>
</organism>